<accession>A0A7J7HEQ2</accession>
<evidence type="ECO:0000313" key="3">
    <source>
        <dbReference type="Proteomes" id="UP000593564"/>
    </source>
</evidence>
<reference evidence="2 3" key="2">
    <citation type="submission" date="2020-07" db="EMBL/GenBank/DDBJ databases">
        <title>Genome assembly of wild tea tree DASZ reveals pedigree and selection history of tea varieties.</title>
        <authorList>
            <person name="Zhang W."/>
        </authorList>
    </citation>
    <scope>NUCLEOTIDE SEQUENCE [LARGE SCALE GENOMIC DNA]</scope>
    <source>
        <strain evidence="3">cv. G240</strain>
        <tissue evidence="2">Leaf</tissue>
    </source>
</reference>
<dbReference type="PANTHER" id="PTHR33912">
    <property type="entry name" value="OS01G0939400 PROTEIN"/>
    <property type="match status" value="1"/>
</dbReference>
<dbReference type="GO" id="GO:0005634">
    <property type="term" value="C:nucleus"/>
    <property type="evidence" value="ECO:0007669"/>
    <property type="project" value="TreeGrafter"/>
</dbReference>
<proteinExistence type="predicted"/>
<keyword evidence="3" id="KW-1185">Reference proteome</keyword>
<organism evidence="2 3">
    <name type="scientific">Camellia sinensis</name>
    <name type="common">Tea plant</name>
    <name type="synonym">Thea sinensis</name>
    <dbReference type="NCBI Taxonomy" id="4442"/>
    <lineage>
        <taxon>Eukaryota</taxon>
        <taxon>Viridiplantae</taxon>
        <taxon>Streptophyta</taxon>
        <taxon>Embryophyta</taxon>
        <taxon>Tracheophyta</taxon>
        <taxon>Spermatophyta</taxon>
        <taxon>Magnoliopsida</taxon>
        <taxon>eudicotyledons</taxon>
        <taxon>Gunneridae</taxon>
        <taxon>Pentapetalae</taxon>
        <taxon>asterids</taxon>
        <taxon>Ericales</taxon>
        <taxon>Theaceae</taxon>
        <taxon>Camellia</taxon>
    </lineage>
</organism>
<evidence type="ECO:0000256" key="1">
    <source>
        <dbReference type="SAM" id="MobiDB-lite"/>
    </source>
</evidence>
<sequence length="107" mass="11951">MSSGSRRPPSRLQRRAPASIQVNPASDWKTAIPLLSPLITSPPPYDQTVEMKSCNNQHHHHNQGTEPEKPMVFKKWQHPAAPFCYEPPPPLVPFVCTGRSGTVDRAM</sequence>
<gene>
    <name evidence="2" type="ORF">HYC85_012704</name>
</gene>
<dbReference type="Proteomes" id="UP000593564">
    <property type="component" value="Unassembled WGS sequence"/>
</dbReference>
<comment type="caution">
    <text evidence="2">The sequence shown here is derived from an EMBL/GenBank/DDBJ whole genome shotgun (WGS) entry which is preliminary data.</text>
</comment>
<reference evidence="3" key="1">
    <citation type="journal article" date="2020" name="Nat. Commun.">
        <title>Genome assembly of wild tea tree DASZ reveals pedigree and selection history of tea varieties.</title>
        <authorList>
            <person name="Zhang W."/>
            <person name="Zhang Y."/>
            <person name="Qiu H."/>
            <person name="Guo Y."/>
            <person name="Wan H."/>
            <person name="Zhang X."/>
            <person name="Scossa F."/>
            <person name="Alseekh S."/>
            <person name="Zhang Q."/>
            <person name="Wang P."/>
            <person name="Xu L."/>
            <person name="Schmidt M.H."/>
            <person name="Jia X."/>
            <person name="Li D."/>
            <person name="Zhu A."/>
            <person name="Guo F."/>
            <person name="Chen W."/>
            <person name="Ni D."/>
            <person name="Usadel B."/>
            <person name="Fernie A.R."/>
            <person name="Wen W."/>
        </authorList>
    </citation>
    <scope>NUCLEOTIDE SEQUENCE [LARGE SCALE GENOMIC DNA]</scope>
    <source>
        <strain evidence="3">cv. G240</strain>
    </source>
</reference>
<protein>
    <submittedName>
        <fullName evidence="2">Uncharacterized protein</fullName>
    </submittedName>
</protein>
<dbReference type="EMBL" id="JACBKZ010000005">
    <property type="protein sequence ID" value="KAF5950711.1"/>
    <property type="molecule type" value="Genomic_DNA"/>
</dbReference>
<dbReference type="GO" id="GO:0005737">
    <property type="term" value="C:cytoplasm"/>
    <property type="evidence" value="ECO:0007669"/>
    <property type="project" value="TreeGrafter"/>
</dbReference>
<dbReference type="AlphaFoldDB" id="A0A7J7HEQ2"/>
<name>A0A7J7HEQ2_CAMSI</name>
<feature type="region of interest" description="Disordered" evidence="1">
    <location>
        <begin position="1"/>
        <end position="26"/>
    </location>
</feature>
<evidence type="ECO:0000313" key="2">
    <source>
        <dbReference type="EMBL" id="KAF5950711.1"/>
    </source>
</evidence>
<dbReference type="InterPro" id="IPR040381">
    <property type="entry name" value="At4g14450-like"/>
</dbReference>
<dbReference type="PANTHER" id="PTHR33912:SF2">
    <property type="entry name" value="PUTATIVE-RELATED"/>
    <property type="match status" value="1"/>
</dbReference>